<evidence type="ECO:0000256" key="3">
    <source>
        <dbReference type="ARBA" id="ARBA00023235"/>
    </source>
</evidence>
<protein>
    <recommendedName>
        <fullName evidence="7">SWIM-type domain-containing protein</fullName>
    </recommendedName>
</protein>
<feature type="compositionally biased region" description="Basic and acidic residues" evidence="6">
    <location>
        <begin position="331"/>
        <end position="342"/>
    </location>
</feature>
<dbReference type="GO" id="GO:0005634">
    <property type="term" value="C:nucleus"/>
    <property type="evidence" value="ECO:0007669"/>
    <property type="project" value="TreeGrafter"/>
</dbReference>
<feature type="non-terminal residue" evidence="8">
    <location>
        <position position="1"/>
    </location>
</feature>
<evidence type="ECO:0000313" key="9">
    <source>
        <dbReference type="Proteomes" id="UP001159042"/>
    </source>
</evidence>
<dbReference type="GO" id="GO:0009378">
    <property type="term" value="F:four-way junction helicase activity"/>
    <property type="evidence" value="ECO:0007669"/>
    <property type="project" value="TreeGrafter"/>
</dbReference>
<dbReference type="PANTHER" id="PTHR13710:SF153">
    <property type="entry name" value="RECQ-LIKE DNA HELICASE BLM"/>
    <property type="match status" value="1"/>
</dbReference>
<comment type="caution">
    <text evidence="8">The sequence shown here is derived from an EMBL/GenBank/DDBJ whole genome shotgun (WGS) entry which is preliminary data.</text>
</comment>
<dbReference type="PROSITE" id="PS50966">
    <property type="entry name" value="ZF_SWIM"/>
    <property type="match status" value="1"/>
</dbReference>
<accession>A0AAV8WHF1</accession>
<dbReference type="Gene3D" id="3.40.50.300">
    <property type="entry name" value="P-loop containing nucleotide triphosphate hydrolases"/>
    <property type="match status" value="1"/>
</dbReference>
<evidence type="ECO:0000256" key="5">
    <source>
        <dbReference type="PROSITE-ProRule" id="PRU00325"/>
    </source>
</evidence>
<dbReference type="GO" id="GO:0008270">
    <property type="term" value="F:zinc ion binding"/>
    <property type="evidence" value="ECO:0007669"/>
    <property type="project" value="UniProtKB-KW"/>
</dbReference>
<dbReference type="SUPFAM" id="SSF52540">
    <property type="entry name" value="P-loop containing nucleoside triphosphate hydrolases"/>
    <property type="match status" value="1"/>
</dbReference>
<feature type="region of interest" description="Disordered" evidence="6">
    <location>
        <begin position="228"/>
        <end position="257"/>
    </location>
</feature>
<feature type="compositionally biased region" description="Polar residues" evidence="6">
    <location>
        <begin position="228"/>
        <end position="249"/>
    </location>
</feature>
<evidence type="ECO:0000256" key="2">
    <source>
        <dbReference type="ARBA" id="ARBA00023125"/>
    </source>
</evidence>
<feature type="region of interest" description="Disordered" evidence="6">
    <location>
        <begin position="312"/>
        <end position="375"/>
    </location>
</feature>
<feature type="region of interest" description="Disordered" evidence="6">
    <location>
        <begin position="390"/>
        <end position="431"/>
    </location>
</feature>
<dbReference type="Proteomes" id="UP001159042">
    <property type="component" value="Unassembled WGS sequence"/>
</dbReference>
<keyword evidence="2" id="KW-0238">DNA-binding</keyword>
<dbReference type="EMBL" id="JANEYG010000001">
    <property type="protein sequence ID" value="KAJ8925671.1"/>
    <property type="molecule type" value="Genomic_DNA"/>
</dbReference>
<keyword evidence="5" id="KW-0862">Zinc</keyword>
<dbReference type="InterPro" id="IPR011545">
    <property type="entry name" value="DEAD/DEAH_box_helicase_dom"/>
</dbReference>
<dbReference type="InterPro" id="IPR027417">
    <property type="entry name" value="P-loop_NTPase"/>
</dbReference>
<evidence type="ECO:0000313" key="8">
    <source>
        <dbReference type="EMBL" id="KAJ8925671.1"/>
    </source>
</evidence>
<dbReference type="AlphaFoldDB" id="A0AAV8WHF1"/>
<keyword evidence="5" id="KW-0479">Metal-binding</keyword>
<dbReference type="GO" id="GO:0000724">
    <property type="term" value="P:double-strand break repair via homologous recombination"/>
    <property type="evidence" value="ECO:0007669"/>
    <property type="project" value="TreeGrafter"/>
</dbReference>
<dbReference type="GO" id="GO:0005737">
    <property type="term" value="C:cytoplasm"/>
    <property type="evidence" value="ECO:0007669"/>
    <property type="project" value="TreeGrafter"/>
</dbReference>
<keyword evidence="9" id="KW-1185">Reference proteome</keyword>
<feature type="compositionally biased region" description="Polar residues" evidence="6">
    <location>
        <begin position="173"/>
        <end position="195"/>
    </location>
</feature>
<reference evidence="8 9" key="1">
    <citation type="journal article" date="2023" name="Insect Mol. Biol.">
        <title>Genome sequencing provides insights into the evolution of gene families encoding plant cell wall-degrading enzymes in longhorned beetles.</title>
        <authorList>
            <person name="Shin N.R."/>
            <person name="Okamura Y."/>
            <person name="Kirsch R."/>
            <person name="Pauchet Y."/>
        </authorList>
    </citation>
    <scope>NUCLEOTIDE SEQUENCE [LARGE SCALE GENOMIC DNA]</scope>
    <source>
        <strain evidence="8">EAD_L_NR</strain>
    </source>
</reference>
<feature type="domain" description="SWIM-type" evidence="7">
    <location>
        <begin position="30"/>
        <end position="67"/>
    </location>
</feature>
<name>A0AAV8WHF1_9CUCU</name>
<dbReference type="GO" id="GO:0003677">
    <property type="term" value="F:DNA binding"/>
    <property type="evidence" value="ECO:0007669"/>
    <property type="project" value="UniProtKB-KW"/>
</dbReference>
<dbReference type="GO" id="GO:0005694">
    <property type="term" value="C:chromosome"/>
    <property type="evidence" value="ECO:0007669"/>
    <property type="project" value="TreeGrafter"/>
</dbReference>
<dbReference type="Pfam" id="PF00270">
    <property type="entry name" value="DEAD"/>
    <property type="match status" value="1"/>
</dbReference>
<dbReference type="InterPro" id="IPR007527">
    <property type="entry name" value="Znf_SWIM"/>
</dbReference>
<dbReference type="PANTHER" id="PTHR13710">
    <property type="entry name" value="DNA HELICASE RECQ FAMILY MEMBER"/>
    <property type="match status" value="1"/>
</dbReference>
<proteinExistence type="inferred from homology"/>
<evidence type="ECO:0000256" key="6">
    <source>
        <dbReference type="SAM" id="MobiDB-lite"/>
    </source>
</evidence>
<keyword evidence="5" id="KW-0863">Zinc-finger</keyword>
<feature type="region of interest" description="Disordered" evidence="6">
    <location>
        <begin position="164"/>
        <end position="209"/>
    </location>
</feature>
<keyword evidence="4" id="KW-0539">Nucleus</keyword>
<sequence>FHLSGVVTTCRSSSSATLPCGGASEPPQKFKVSVSFDRCKITSVTCSCDTKDIFWCQHVVALSLYRIRNAESVRLRVPISVISKTKKFCFKKAGKPSVDQHKTASEEVVVSPFFSKNRTKPVKTISDADKLDTTICDTTVSRDNIERELSNIFNEVFEDDVFSSTKVSHETPTKSQTNRTSQSSKKVTKTPVSCKSTKDTVTKRNTANDKQNTSIAPVFLFCKKQSNVTPKQNTKPSCSGSNVNNIENRLNSEENRSRFKFKKKSLNEPKLKTATTLHREHEKTITNEISNLSSIFGSANDSDNDFLPKPVFAKSKLPSTQPSTIFNSKNRATDVNKTEQVNHKVPLPSKSSDDWFEQHPVSKGQEHHSDNSCSSSPIIKSRKFVFKKKLSTSGSSTPSLLSTDESPNTRINVKEIPHSKTPNNKEPGCGESPILVSSNESFVTDDELLDDTIVYVSQSLQTCEADYMTDEQFEKLFGGRSNASTSKVDILKPTTSLDEHSLNDVDWSEDFGDEKILEEMADVNWNDDVFAEHSAPAVEFLGARKDDSADFKKTYHFSEVMMEVLHQKFGLRHFRPHQREVINASLNRHDCFVLMPTGGGKSLCYQLPAILSEGVTIVISPLRALISDQVDKLNGLDIAAAHLCSDCSPSSTCVNQALSFCT</sequence>
<evidence type="ECO:0000256" key="4">
    <source>
        <dbReference type="ARBA" id="ARBA00023242"/>
    </source>
</evidence>
<dbReference type="GO" id="GO:0043138">
    <property type="term" value="F:3'-5' DNA helicase activity"/>
    <property type="evidence" value="ECO:0007669"/>
    <property type="project" value="TreeGrafter"/>
</dbReference>
<evidence type="ECO:0000259" key="7">
    <source>
        <dbReference type="PROSITE" id="PS50966"/>
    </source>
</evidence>
<evidence type="ECO:0000256" key="1">
    <source>
        <dbReference type="ARBA" id="ARBA00005446"/>
    </source>
</evidence>
<feature type="compositionally biased region" description="Polar residues" evidence="6">
    <location>
        <begin position="317"/>
        <end position="330"/>
    </location>
</feature>
<keyword evidence="3" id="KW-0413">Isomerase</keyword>
<organism evidence="8 9">
    <name type="scientific">Exocentrus adspersus</name>
    <dbReference type="NCBI Taxonomy" id="1586481"/>
    <lineage>
        <taxon>Eukaryota</taxon>
        <taxon>Metazoa</taxon>
        <taxon>Ecdysozoa</taxon>
        <taxon>Arthropoda</taxon>
        <taxon>Hexapoda</taxon>
        <taxon>Insecta</taxon>
        <taxon>Pterygota</taxon>
        <taxon>Neoptera</taxon>
        <taxon>Endopterygota</taxon>
        <taxon>Coleoptera</taxon>
        <taxon>Polyphaga</taxon>
        <taxon>Cucujiformia</taxon>
        <taxon>Chrysomeloidea</taxon>
        <taxon>Cerambycidae</taxon>
        <taxon>Lamiinae</taxon>
        <taxon>Acanthocinini</taxon>
        <taxon>Exocentrus</taxon>
    </lineage>
</organism>
<comment type="similarity">
    <text evidence="1">Belongs to the helicase family. RecQ subfamily.</text>
</comment>
<dbReference type="GO" id="GO:0005524">
    <property type="term" value="F:ATP binding"/>
    <property type="evidence" value="ECO:0007669"/>
    <property type="project" value="InterPro"/>
</dbReference>
<feature type="compositionally biased region" description="Low complexity" evidence="6">
    <location>
        <begin position="391"/>
        <end position="403"/>
    </location>
</feature>
<gene>
    <name evidence="8" type="ORF">NQ315_009517</name>
</gene>